<sequence length="165" mass="18489">ISQVQPLADFGTWKCHINRRRGTDSISEWTRKTIVAPTGASERGTTFAAAAAAEKMSSKATTTSSRITDRNEYQNDHPKARLDYGIEGSGEEYQSKITQKISAFTRPDGNSAHSSRTVLINRYPPSTVINSSIQGYRQQSIDYELSMADEDVNDHFRYQSYSKRA</sequence>
<dbReference type="EMBL" id="BTSX01000001">
    <property type="protein sequence ID" value="GMS79142.1"/>
    <property type="molecule type" value="Genomic_DNA"/>
</dbReference>
<keyword evidence="3" id="KW-1185">Reference proteome</keyword>
<evidence type="ECO:0000256" key="1">
    <source>
        <dbReference type="SAM" id="MobiDB-lite"/>
    </source>
</evidence>
<feature type="region of interest" description="Disordered" evidence="1">
    <location>
        <begin position="58"/>
        <end position="81"/>
    </location>
</feature>
<comment type="caution">
    <text evidence="2">The sequence shown here is derived from an EMBL/GenBank/DDBJ whole genome shotgun (WGS) entry which is preliminary data.</text>
</comment>
<accession>A0AAV5SA09</accession>
<organism evidence="2 3">
    <name type="scientific">Pristionchus entomophagus</name>
    <dbReference type="NCBI Taxonomy" id="358040"/>
    <lineage>
        <taxon>Eukaryota</taxon>
        <taxon>Metazoa</taxon>
        <taxon>Ecdysozoa</taxon>
        <taxon>Nematoda</taxon>
        <taxon>Chromadorea</taxon>
        <taxon>Rhabditida</taxon>
        <taxon>Rhabditina</taxon>
        <taxon>Diplogasteromorpha</taxon>
        <taxon>Diplogasteroidea</taxon>
        <taxon>Neodiplogasteridae</taxon>
        <taxon>Pristionchus</taxon>
    </lineage>
</organism>
<feature type="non-terminal residue" evidence="2">
    <location>
        <position position="165"/>
    </location>
</feature>
<protein>
    <submittedName>
        <fullName evidence="2">Uncharacterized protein</fullName>
    </submittedName>
</protein>
<reference evidence="2" key="1">
    <citation type="submission" date="2023-10" db="EMBL/GenBank/DDBJ databases">
        <title>Genome assembly of Pristionchus species.</title>
        <authorList>
            <person name="Yoshida K."/>
            <person name="Sommer R.J."/>
        </authorList>
    </citation>
    <scope>NUCLEOTIDE SEQUENCE</scope>
    <source>
        <strain evidence="2">RS0144</strain>
    </source>
</reference>
<dbReference type="AlphaFoldDB" id="A0AAV5SA09"/>
<dbReference type="Proteomes" id="UP001432027">
    <property type="component" value="Unassembled WGS sequence"/>
</dbReference>
<name>A0AAV5SA09_9BILA</name>
<proteinExistence type="predicted"/>
<feature type="compositionally biased region" description="Basic and acidic residues" evidence="1">
    <location>
        <begin position="67"/>
        <end position="81"/>
    </location>
</feature>
<gene>
    <name evidence="2" type="ORF">PENTCL1PPCAC_1317</name>
</gene>
<evidence type="ECO:0000313" key="2">
    <source>
        <dbReference type="EMBL" id="GMS79142.1"/>
    </source>
</evidence>
<evidence type="ECO:0000313" key="3">
    <source>
        <dbReference type="Proteomes" id="UP001432027"/>
    </source>
</evidence>
<feature type="non-terminal residue" evidence="2">
    <location>
        <position position="1"/>
    </location>
</feature>